<evidence type="ECO:0000313" key="3">
    <source>
        <dbReference type="Proteomes" id="UP000326759"/>
    </source>
</evidence>
<proteinExistence type="predicted"/>
<comment type="caution">
    <text evidence="2">The sequence shown here is derived from an EMBL/GenBank/DDBJ whole genome shotgun (WGS) entry which is preliminary data.</text>
</comment>
<dbReference type="AlphaFoldDB" id="A0A5N5TM02"/>
<keyword evidence="1" id="KW-0472">Membrane</keyword>
<name>A0A5N5TM02_9CRUS</name>
<protein>
    <submittedName>
        <fullName evidence="2">Uncharacterized protein</fullName>
    </submittedName>
</protein>
<reference evidence="2 3" key="1">
    <citation type="journal article" date="2019" name="PLoS Biol.">
        <title>Sex chromosomes control vertical transmission of feminizing Wolbachia symbionts in an isopod.</title>
        <authorList>
            <person name="Becking T."/>
            <person name="Chebbi M.A."/>
            <person name="Giraud I."/>
            <person name="Moumen B."/>
            <person name="Laverre T."/>
            <person name="Caubet Y."/>
            <person name="Peccoud J."/>
            <person name="Gilbert C."/>
            <person name="Cordaux R."/>
        </authorList>
    </citation>
    <scope>NUCLEOTIDE SEQUENCE [LARGE SCALE GENOMIC DNA]</scope>
    <source>
        <strain evidence="2">ANa2</strain>
        <tissue evidence="2">Whole body excluding digestive tract and cuticle</tissue>
    </source>
</reference>
<organism evidence="2 3">
    <name type="scientific">Armadillidium nasatum</name>
    <dbReference type="NCBI Taxonomy" id="96803"/>
    <lineage>
        <taxon>Eukaryota</taxon>
        <taxon>Metazoa</taxon>
        <taxon>Ecdysozoa</taxon>
        <taxon>Arthropoda</taxon>
        <taxon>Crustacea</taxon>
        <taxon>Multicrustacea</taxon>
        <taxon>Malacostraca</taxon>
        <taxon>Eumalacostraca</taxon>
        <taxon>Peracarida</taxon>
        <taxon>Isopoda</taxon>
        <taxon>Oniscidea</taxon>
        <taxon>Crinocheta</taxon>
        <taxon>Armadillidiidae</taxon>
        <taxon>Armadillidium</taxon>
    </lineage>
</organism>
<gene>
    <name evidence="2" type="ORF">Anas_00739</name>
</gene>
<accession>A0A5N5TM02</accession>
<keyword evidence="1" id="KW-0812">Transmembrane</keyword>
<evidence type="ECO:0000256" key="1">
    <source>
        <dbReference type="SAM" id="Phobius"/>
    </source>
</evidence>
<feature type="transmembrane region" description="Helical" evidence="1">
    <location>
        <begin position="12"/>
        <end position="34"/>
    </location>
</feature>
<sequence length="84" mass="9782">MLSKQNINSLKKIIILMVIFCKYIIFHTVLPIPIQGQEFIKAFKIMLYLECSHSFLFLVEVKAELGQQQACERFEIMSEKAKEG</sequence>
<dbReference type="Proteomes" id="UP000326759">
    <property type="component" value="Unassembled WGS sequence"/>
</dbReference>
<keyword evidence="1" id="KW-1133">Transmembrane helix</keyword>
<evidence type="ECO:0000313" key="2">
    <source>
        <dbReference type="EMBL" id="KAB7507200.1"/>
    </source>
</evidence>
<keyword evidence="3" id="KW-1185">Reference proteome</keyword>
<dbReference type="EMBL" id="SEYY01000457">
    <property type="protein sequence ID" value="KAB7507200.1"/>
    <property type="molecule type" value="Genomic_DNA"/>
</dbReference>